<name>A0ABV5R6X8_9ACTN</name>
<proteinExistence type="predicted"/>
<evidence type="ECO:0008006" key="4">
    <source>
        <dbReference type="Google" id="ProtNLM"/>
    </source>
</evidence>
<sequence length="114" mass="11840">MQHLRTVNDVVIHAVVPVDRGAAFPNIVESMQQWRIGALPVVADGGWGAGVISAADLPPRAQGVNVPRSDTAGQFMTVPAATVTHDGTLAGAAPGVVDVTVQLNADNPREGDRR</sequence>
<dbReference type="Proteomes" id="UP001589710">
    <property type="component" value="Unassembled WGS sequence"/>
</dbReference>
<dbReference type="InterPro" id="IPR046342">
    <property type="entry name" value="CBS_dom_sf"/>
</dbReference>
<keyword evidence="1" id="KW-0129">CBS domain</keyword>
<dbReference type="RefSeq" id="WP_345509753.1">
    <property type="nucleotide sequence ID" value="NZ_BAAAXD010000004.1"/>
</dbReference>
<evidence type="ECO:0000313" key="3">
    <source>
        <dbReference type="Proteomes" id="UP001589710"/>
    </source>
</evidence>
<dbReference type="EMBL" id="JBHMCG010000052">
    <property type="protein sequence ID" value="MFB9573007.1"/>
    <property type="molecule type" value="Genomic_DNA"/>
</dbReference>
<dbReference type="PANTHER" id="PTHR43080">
    <property type="entry name" value="CBS DOMAIN-CONTAINING PROTEIN CBSX3, MITOCHONDRIAL"/>
    <property type="match status" value="1"/>
</dbReference>
<dbReference type="SUPFAM" id="SSF54631">
    <property type="entry name" value="CBS-domain pair"/>
    <property type="match status" value="1"/>
</dbReference>
<evidence type="ECO:0000313" key="2">
    <source>
        <dbReference type="EMBL" id="MFB9573007.1"/>
    </source>
</evidence>
<gene>
    <name evidence="2" type="ORF">ACFFTL_11890</name>
</gene>
<dbReference type="PANTHER" id="PTHR43080:SF29">
    <property type="entry name" value="OS02G0818000 PROTEIN"/>
    <property type="match status" value="1"/>
</dbReference>
<dbReference type="InterPro" id="IPR051257">
    <property type="entry name" value="Diverse_CBS-Domain"/>
</dbReference>
<accession>A0ABV5R6X8</accession>
<evidence type="ECO:0000256" key="1">
    <source>
        <dbReference type="ARBA" id="ARBA00023122"/>
    </source>
</evidence>
<protein>
    <recommendedName>
        <fullName evidence="4">CBS domain-containing protein</fullName>
    </recommendedName>
</protein>
<organism evidence="2 3">
    <name type="scientific">Streptomyces yanii</name>
    <dbReference type="NCBI Taxonomy" id="78510"/>
    <lineage>
        <taxon>Bacteria</taxon>
        <taxon>Bacillati</taxon>
        <taxon>Actinomycetota</taxon>
        <taxon>Actinomycetes</taxon>
        <taxon>Kitasatosporales</taxon>
        <taxon>Streptomycetaceae</taxon>
        <taxon>Streptomyces</taxon>
    </lineage>
</organism>
<reference evidence="2 3" key="1">
    <citation type="submission" date="2024-09" db="EMBL/GenBank/DDBJ databases">
        <authorList>
            <person name="Sun Q."/>
            <person name="Mori K."/>
        </authorList>
    </citation>
    <scope>NUCLEOTIDE SEQUENCE [LARGE SCALE GENOMIC DNA]</scope>
    <source>
        <strain evidence="2 3">JCM 3331</strain>
    </source>
</reference>
<dbReference type="Gene3D" id="3.10.580.10">
    <property type="entry name" value="CBS-domain"/>
    <property type="match status" value="1"/>
</dbReference>
<keyword evidence="3" id="KW-1185">Reference proteome</keyword>
<comment type="caution">
    <text evidence="2">The sequence shown here is derived from an EMBL/GenBank/DDBJ whole genome shotgun (WGS) entry which is preliminary data.</text>
</comment>